<organism evidence="3 4">
    <name type="scientific">Arthrobotrys musiformis</name>
    <dbReference type="NCBI Taxonomy" id="47236"/>
    <lineage>
        <taxon>Eukaryota</taxon>
        <taxon>Fungi</taxon>
        <taxon>Dikarya</taxon>
        <taxon>Ascomycota</taxon>
        <taxon>Pezizomycotina</taxon>
        <taxon>Orbiliomycetes</taxon>
        <taxon>Orbiliales</taxon>
        <taxon>Orbiliaceae</taxon>
        <taxon>Arthrobotrys</taxon>
    </lineage>
</organism>
<feature type="compositionally biased region" description="Basic residues" evidence="1">
    <location>
        <begin position="86"/>
        <end position="96"/>
    </location>
</feature>
<feature type="transmembrane region" description="Helical" evidence="2">
    <location>
        <begin position="195"/>
        <end position="221"/>
    </location>
</feature>
<evidence type="ECO:0000313" key="4">
    <source>
        <dbReference type="Proteomes" id="UP001370758"/>
    </source>
</evidence>
<proteinExistence type="predicted"/>
<feature type="compositionally biased region" description="Basic and acidic residues" evidence="1">
    <location>
        <begin position="22"/>
        <end position="36"/>
    </location>
</feature>
<reference evidence="3 4" key="1">
    <citation type="submission" date="2023-08" db="EMBL/GenBank/DDBJ databases">
        <authorList>
            <person name="Palmer J.M."/>
        </authorList>
    </citation>
    <scope>NUCLEOTIDE SEQUENCE [LARGE SCALE GENOMIC DNA]</scope>
    <source>
        <strain evidence="3 4">TWF481</strain>
    </source>
</reference>
<keyword evidence="2" id="KW-0812">Transmembrane</keyword>
<keyword evidence="2" id="KW-1133">Transmembrane helix</keyword>
<comment type="caution">
    <text evidence="3">The sequence shown here is derived from an EMBL/GenBank/DDBJ whole genome shotgun (WGS) entry which is preliminary data.</text>
</comment>
<protein>
    <submittedName>
        <fullName evidence="3">Uncharacterized protein</fullName>
    </submittedName>
</protein>
<feature type="compositionally biased region" description="Basic and acidic residues" evidence="1">
    <location>
        <begin position="49"/>
        <end position="60"/>
    </location>
</feature>
<evidence type="ECO:0000313" key="3">
    <source>
        <dbReference type="EMBL" id="KAK6500036.1"/>
    </source>
</evidence>
<evidence type="ECO:0000256" key="1">
    <source>
        <dbReference type="SAM" id="MobiDB-lite"/>
    </source>
</evidence>
<keyword evidence="4" id="KW-1185">Reference proteome</keyword>
<feature type="region of interest" description="Disordered" evidence="1">
    <location>
        <begin position="1"/>
        <end position="96"/>
    </location>
</feature>
<name>A0AAV9W0P7_9PEZI</name>
<dbReference type="AlphaFoldDB" id="A0AAV9W0P7"/>
<gene>
    <name evidence="3" type="ORF">TWF481_010393</name>
</gene>
<keyword evidence="2" id="KW-0472">Membrane</keyword>
<dbReference type="EMBL" id="JAVHJL010000007">
    <property type="protein sequence ID" value="KAK6500036.1"/>
    <property type="molecule type" value="Genomic_DNA"/>
</dbReference>
<feature type="compositionally biased region" description="Low complexity" evidence="1">
    <location>
        <begin position="64"/>
        <end position="74"/>
    </location>
</feature>
<sequence>MAKNKPAEQNCNISSLEPEPTPDSKSESHGTFELEMKQPSLRASCKQRQAGDELEPRSHVPECSSVRVTRSSTSLAQGKGGTPARSTKKSTTRKAKKTEGWGIFDAPKDDANIYREHEVTSIRDRLETLGAEVQSLGSEFKSMRRELADVVKDGKDASKECERKVNDDWNVKWEEREAQFNNILRRAVRPRPKTVGFPLWLVVLLGLAILGMAVMTLVFYVEKNLCQSHLEFIQRHWSTPGESFAAAFGLRGKSGTKTRQIS</sequence>
<accession>A0AAV9W0P7</accession>
<dbReference type="Proteomes" id="UP001370758">
    <property type="component" value="Unassembled WGS sequence"/>
</dbReference>
<evidence type="ECO:0000256" key="2">
    <source>
        <dbReference type="SAM" id="Phobius"/>
    </source>
</evidence>